<dbReference type="InterPro" id="IPR002347">
    <property type="entry name" value="SDR_fam"/>
</dbReference>
<keyword evidence="2" id="KW-0560">Oxidoreductase</keyword>
<dbReference type="PANTHER" id="PTHR42898">
    <property type="entry name" value="TROPINONE REDUCTASE"/>
    <property type="match status" value="1"/>
</dbReference>
<evidence type="ECO:0000256" key="2">
    <source>
        <dbReference type="ARBA" id="ARBA00023002"/>
    </source>
</evidence>
<keyword evidence="4" id="KW-1185">Reference proteome</keyword>
<evidence type="ECO:0000313" key="3">
    <source>
        <dbReference type="EMBL" id="OIT08351.1"/>
    </source>
</evidence>
<dbReference type="InterPro" id="IPR036291">
    <property type="entry name" value="NAD(P)-bd_dom_sf"/>
</dbReference>
<dbReference type="EMBL" id="MJEQ01037183">
    <property type="protein sequence ID" value="OIT08351.1"/>
    <property type="molecule type" value="Genomic_DNA"/>
</dbReference>
<evidence type="ECO:0000256" key="1">
    <source>
        <dbReference type="ARBA" id="ARBA00022857"/>
    </source>
</evidence>
<keyword evidence="1" id="KW-0521">NADP</keyword>
<sequence>MAESQVSGEDRGRLWTLKGTTALVTGGTKGIGYAIVEELAYFGATVYTCSRNKKELDECLEQWMSKGFQVAGTVCDLMSRSEREKLMDTVALYFSRRLNILVNNAGVITYKEVIDLSAEDYNTMMVTNFEASYHLSQLAYPLLKVSGNGNLISISSIASLVALPAMSVYSATKAAMNQMTKNMACEWAKDNIHVNAVAPTVIATPLIEEAIKNPVQKEQIDKYIVRTPLGRPGKPNEISSIVAFLCFPAASYVTGQIIFVDGGYTANGF</sequence>
<dbReference type="PRINTS" id="PR00081">
    <property type="entry name" value="GDHRDH"/>
</dbReference>
<dbReference type="OrthoDB" id="417891at2759"/>
<dbReference type="GeneID" id="109228945"/>
<evidence type="ECO:0000313" key="4">
    <source>
        <dbReference type="Proteomes" id="UP000187609"/>
    </source>
</evidence>
<dbReference type="Proteomes" id="UP000187609">
    <property type="component" value="Unassembled WGS sequence"/>
</dbReference>
<name>A0A1J6JF89_NICAT</name>
<dbReference type="FunFam" id="3.40.50.720:FF:000084">
    <property type="entry name" value="Short-chain dehydrogenase reductase"/>
    <property type="match status" value="1"/>
</dbReference>
<dbReference type="STRING" id="49451.A0A1J6JF89"/>
<dbReference type="KEGG" id="nau:109228945"/>
<proteinExistence type="predicted"/>
<dbReference type="Gene3D" id="3.40.50.720">
    <property type="entry name" value="NAD(P)-binding Rossmann-like Domain"/>
    <property type="match status" value="1"/>
</dbReference>
<protein>
    <submittedName>
        <fullName evidence="3">Tropinone reductase 1</fullName>
    </submittedName>
</protein>
<accession>A0A1J6JF89</accession>
<dbReference type="SMR" id="A0A1J6JF89"/>
<dbReference type="PROSITE" id="PS00061">
    <property type="entry name" value="ADH_SHORT"/>
    <property type="match status" value="1"/>
</dbReference>
<dbReference type="InterPro" id="IPR045000">
    <property type="entry name" value="TR"/>
</dbReference>
<dbReference type="SUPFAM" id="SSF51735">
    <property type="entry name" value="NAD(P)-binding Rossmann-fold domains"/>
    <property type="match status" value="1"/>
</dbReference>
<comment type="caution">
    <text evidence="3">The sequence shown here is derived from an EMBL/GenBank/DDBJ whole genome shotgun (WGS) entry which is preliminary data.</text>
</comment>
<dbReference type="Gramene" id="OIT08351">
    <property type="protein sequence ID" value="OIT08351"/>
    <property type="gene ID" value="A4A49_05545"/>
</dbReference>
<dbReference type="OMA" id="SWVRSEM"/>
<dbReference type="GO" id="GO:0016616">
    <property type="term" value="F:oxidoreductase activity, acting on the CH-OH group of donors, NAD or NADP as acceptor"/>
    <property type="evidence" value="ECO:0007669"/>
    <property type="project" value="UniProtKB-ARBA"/>
</dbReference>
<dbReference type="PRINTS" id="PR00080">
    <property type="entry name" value="SDRFAMILY"/>
</dbReference>
<organism evidence="3 4">
    <name type="scientific">Nicotiana attenuata</name>
    <name type="common">Coyote tobacco</name>
    <dbReference type="NCBI Taxonomy" id="49451"/>
    <lineage>
        <taxon>Eukaryota</taxon>
        <taxon>Viridiplantae</taxon>
        <taxon>Streptophyta</taxon>
        <taxon>Embryophyta</taxon>
        <taxon>Tracheophyta</taxon>
        <taxon>Spermatophyta</taxon>
        <taxon>Magnoliopsida</taxon>
        <taxon>eudicotyledons</taxon>
        <taxon>Gunneridae</taxon>
        <taxon>Pentapetalae</taxon>
        <taxon>asterids</taxon>
        <taxon>lamiids</taxon>
        <taxon>Solanales</taxon>
        <taxon>Solanaceae</taxon>
        <taxon>Nicotianoideae</taxon>
        <taxon>Nicotianeae</taxon>
        <taxon>Nicotiana</taxon>
    </lineage>
</organism>
<dbReference type="Pfam" id="PF13561">
    <property type="entry name" value="adh_short_C2"/>
    <property type="match status" value="1"/>
</dbReference>
<dbReference type="PANTHER" id="PTHR42898:SF91">
    <property type="entry name" value="TROPINONE REDUCTASE 1-LIKE"/>
    <property type="match status" value="1"/>
</dbReference>
<dbReference type="InterPro" id="IPR020904">
    <property type="entry name" value="Sc_DH/Rdtase_CS"/>
</dbReference>
<gene>
    <name evidence="3" type="primary">TR1_3</name>
    <name evidence="3" type="ORF">A4A49_05545</name>
</gene>
<dbReference type="AlphaFoldDB" id="A0A1J6JF89"/>
<reference evidence="3" key="1">
    <citation type="submission" date="2016-11" db="EMBL/GenBank/DDBJ databases">
        <title>The genome of Nicotiana attenuata.</title>
        <authorList>
            <person name="Xu S."/>
            <person name="Brockmoeller T."/>
            <person name="Gaquerel E."/>
            <person name="Navarro A."/>
            <person name="Kuhl H."/>
            <person name="Gase K."/>
            <person name="Ling Z."/>
            <person name="Zhou W."/>
            <person name="Kreitzer C."/>
            <person name="Stanke M."/>
            <person name="Tang H."/>
            <person name="Lyons E."/>
            <person name="Pandey P."/>
            <person name="Pandey S.P."/>
            <person name="Timmermann B."/>
            <person name="Baldwin I.T."/>
        </authorList>
    </citation>
    <scope>NUCLEOTIDE SEQUENCE [LARGE SCALE GENOMIC DNA]</scope>
    <source>
        <strain evidence="3">UT</strain>
    </source>
</reference>